<proteinExistence type="predicted"/>
<evidence type="ECO:0000313" key="2">
    <source>
        <dbReference type="Proteomes" id="UP001419268"/>
    </source>
</evidence>
<accession>A0AAP0NU32</accession>
<sequence length="230" mass="25428">MLWTAGRVTRPSVNVNLSLPLVHVSVTQRIWPAQRGTKYRAILARPLAVTARVLGVLCSSSDSASFLEVIHERDWYYPSFLGPHTARSRIKVKENLKLTRWSCLLSARSRSSLGAVGVVGTLSSKGDVGEATQTTSDQPVDDEAVYYKVAGKCPNGRVYSLRSLGRKKRRYVDPDASTSEMLAHPSNRDVQLRVFKPSPRKLSLAELPTSGFSPVSFRKIVEHRDAGYSS</sequence>
<gene>
    <name evidence="1" type="ORF">Scep_016332</name>
</gene>
<name>A0AAP0NU32_9MAGN</name>
<organism evidence="1 2">
    <name type="scientific">Stephania cephalantha</name>
    <dbReference type="NCBI Taxonomy" id="152367"/>
    <lineage>
        <taxon>Eukaryota</taxon>
        <taxon>Viridiplantae</taxon>
        <taxon>Streptophyta</taxon>
        <taxon>Embryophyta</taxon>
        <taxon>Tracheophyta</taxon>
        <taxon>Spermatophyta</taxon>
        <taxon>Magnoliopsida</taxon>
        <taxon>Ranunculales</taxon>
        <taxon>Menispermaceae</taxon>
        <taxon>Menispermoideae</taxon>
        <taxon>Cissampelideae</taxon>
        <taxon>Stephania</taxon>
    </lineage>
</organism>
<dbReference type="EMBL" id="JBBNAG010000007">
    <property type="protein sequence ID" value="KAK9118239.1"/>
    <property type="molecule type" value="Genomic_DNA"/>
</dbReference>
<comment type="caution">
    <text evidence="1">The sequence shown here is derived from an EMBL/GenBank/DDBJ whole genome shotgun (WGS) entry which is preliminary data.</text>
</comment>
<evidence type="ECO:0000313" key="1">
    <source>
        <dbReference type="EMBL" id="KAK9118239.1"/>
    </source>
</evidence>
<reference evidence="1 2" key="1">
    <citation type="submission" date="2024-01" db="EMBL/GenBank/DDBJ databases">
        <title>Genome assemblies of Stephania.</title>
        <authorList>
            <person name="Yang L."/>
        </authorList>
    </citation>
    <scope>NUCLEOTIDE SEQUENCE [LARGE SCALE GENOMIC DNA]</scope>
    <source>
        <strain evidence="1">JXDWG</strain>
        <tissue evidence="1">Leaf</tissue>
    </source>
</reference>
<dbReference type="Proteomes" id="UP001419268">
    <property type="component" value="Unassembled WGS sequence"/>
</dbReference>
<keyword evidence="2" id="KW-1185">Reference proteome</keyword>
<dbReference type="AlphaFoldDB" id="A0AAP0NU32"/>
<protein>
    <submittedName>
        <fullName evidence="1">Uncharacterized protein</fullName>
    </submittedName>
</protein>